<name>A0A0E2CYU6_LEPIR</name>
<organism evidence="1 2">
    <name type="scientific">Leptospira interrogans str. UI 12758</name>
    <dbReference type="NCBI Taxonomy" id="1049938"/>
    <lineage>
        <taxon>Bacteria</taxon>
        <taxon>Pseudomonadati</taxon>
        <taxon>Spirochaetota</taxon>
        <taxon>Spirochaetia</taxon>
        <taxon>Leptospirales</taxon>
        <taxon>Leptospiraceae</taxon>
        <taxon>Leptospira</taxon>
    </lineage>
</organism>
<comment type="caution">
    <text evidence="1">The sequence shown here is derived from an EMBL/GenBank/DDBJ whole genome shotgun (WGS) entry which is preliminary data.</text>
</comment>
<evidence type="ECO:0000313" key="2">
    <source>
        <dbReference type="Proteomes" id="UP000001340"/>
    </source>
</evidence>
<gene>
    <name evidence="1" type="ORF">LEP1GSC105_0296</name>
</gene>
<proteinExistence type="predicted"/>
<evidence type="ECO:0000313" key="1">
    <source>
        <dbReference type="EMBL" id="EKR52909.1"/>
    </source>
</evidence>
<dbReference type="AlphaFoldDB" id="A0A0E2CYU6"/>
<sequence length="76" mass="9216">MHNEKFILLNSIKPVKLKIYLYNKNSLLLTYILKLQILFCFGPIKIDFKFLQNSQNKNFIQKSDWTKILLKFYRDS</sequence>
<dbReference type="GeneID" id="61141248"/>
<dbReference type="EMBL" id="AHNR02000069">
    <property type="protein sequence ID" value="EKR52909.1"/>
    <property type="molecule type" value="Genomic_DNA"/>
</dbReference>
<protein>
    <submittedName>
        <fullName evidence="1">Uncharacterized protein</fullName>
    </submittedName>
</protein>
<accession>A0A0E2CYU6</accession>
<dbReference type="Proteomes" id="UP000001340">
    <property type="component" value="Unassembled WGS sequence"/>
</dbReference>
<reference evidence="1 2" key="1">
    <citation type="submission" date="2012-10" db="EMBL/GenBank/DDBJ databases">
        <authorList>
            <person name="Harkins D.M."/>
            <person name="Durkin A.S."/>
            <person name="Brinkac L.M."/>
            <person name="Haft D.H."/>
            <person name="Selengut J.D."/>
            <person name="Sanka R."/>
            <person name="DePew J."/>
            <person name="Purushe J."/>
            <person name="Chanthongthip A."/>
            <person name="Lattana O."/>
            <person name="Phetsouvanh R."/>
            <person name="Newton P.N."/>
            <person name="Vinetz J.M."/>
            <person name="Sutton G.G."/>
            <person name="Nierman W.C."/>
            <person name="Fouts D.E."/>
        </authorList>
    </citation>
    <scope>NUCLEOTIDE SEQUENCE [LARGE SCALE GENOMIC DNA]</scope>
    <source>
        <strain evidence="1 2">UI 12758</strain>
    </source>
</reference>
<dbReference type="RefSeq" id="WP_000551329.1">
    <property type="nucleotide sequence ID" value="NZ_AHNR02000069.1"/>
</dbReference>